<protein>
    <submittedName>
        <fullName evidence="3">DUF11 domain-containing protein</fullName>
    </submittedName>
</protein>
<reference evidence="3 4" key="1">
    <citation type="submission" date="2022-10" db="EMBL/GenBank/DDBJ databases">
        <title>Defluviimonas sp. CAU 1641 isolated from mud.</title>
        <authorList>
            <person name="Kim W."/>
        </authorList>
    </citation>
    <scope>NUCLEOTIDE SEQUENCE [LARGE SCALE GENOMIC DNA]</scope>
    <source>
        <strain evidence="3 4">CAU 1641</strain>
    </source>
</reference>
<keyword evidence="4" id="KW-1185">Reference proteome</keyword>
<dbReference type="Proteomes" id="UP001207582">
    <property type="component" value="Unassembled WGS sequence"/>
</dbReference>
<feature type="domain" description="DUF11" evidence="2">
    <location>
        <begin position="263"/>
        <end position="342"/>
    </location>
</feature>
<keyword evidence="1" id="KW-0732">Signal</keyword>
<gene>
    <name evidence="3" type="ORF">OM960_20545</name>
</gene>
<sequence>MKYGKIIAAGMAVLLGSIAMAAANTPAGTLITNTVDISYTSGGNTISIPTAASSTIVVDREIDLSIAGLDAGAIVYAEKSADDAVLVYQLTNEGNAASGYDLNVAVSGSLALTLDPAGGGAEGTWHVVLSDNPVPGAGTEVVYDPTGTVNIGDLAIDGIRYVHIHANIGSSAASAEFKDFDITAVALDAGTNTPTVELTGQGLSGMDIVFNDPGFDGTETATETLSILAPGLTSSKTAVVISENRNGSFNCASGSAEAGAEYVIPGSCVEYTITVTNSASATLAAANLAIADTMPTDMLYRSLDKGGFDSASYSAGTDTVQGQILSLAPGSSVSMTIRAEVRNP</sequence>
<dbReference type="Pfam" id="PF01345">
    <property type="entry name" value="DUF11"/>
    <property type="match status" value="1"/>
</dbReference>
<feature type="signal peptide" evidence="1">
    <location>
        <begin position="1"/>
        <end position="21"/>
    </location>
</feature>
<dbReference type="InterPro" id="IPR047589">
    <property type="entry name" value="DUF11_rpt"/>
</dbReference>
<accession>A0ABT3J8B2</accession>
<proteinExistence type="predicted"/>
<evidence type="ECO:0000256" key="1">
    <source>
        <dbReference type="SAM" id="SignalP"/>
    </source>
</evidence>
<dbReference type="RefSeq" id="WP_264773306.1">
    <property type="nucleotide sequence ID" value="NZ_JAPDOG010000027.1"/>
</dbReference>
<evidence type="ECO:0000313" key="4">
    <source>
        <dbReference type="Proteomes" id="UP001207582"/>
    </source>
</evidence>
<feature type="chain" id="PRO_5045249342" evidence="1">
    <location>
        <begin position="22"/>
        <end position="344"/>
    </location>
</feature>
<comment type="caution">
    <text evidence="3">The sequence shown here is derived from an EMBL/GenBank/DDBJ whole genome shotgun (WGS) entry which is preliminary data.</text>
</comment>
<name>A0ABT3J8B2_9RHOB</name>
<dbReference type="InterPro" id="IPR001434">
    <property type="entry name" value="OmcB-like_DUF11"/>
</dbReference>
<evidence type="ECO:0000259" key="2">
    <source>
        <dbReference type="Pfam" id="PF01345"/>
    </source>
</evidence>
<dbReference type="NCBIfam" id="TIGR01451">
    <property type="entry name" value="B_ant_repeat"/>
    <property type="match status" value="1"/>
</dbReference>
<organism evidence="3 4">
    <name type="scientific">Defluviimonas salinarum</name>
    <dbReference type="NCBI Taxonomy" id="2992147"/>
    <lineage>
        <taxon>Bacteria</taxon>
        <taxon>Pseudomonadati</taxon>
        <taxon>Pseudomonadota</taxon>
        <taxon>Alphaproteobacteria</taxon>
        <taxon>Rhodobacterales</taxon>
        <taxon>Paracoccaceae</taxon>
        <taxon>Albidovulum</taxon>
    </lineage>
</organism>
<evidence type="ECO:0000313" key="3">
    <source>
        <dbReference type="EMBL" id="MCW3783927.1"/>
    </source>
</evidence>
<dbReference type="EMBL" id="JAPDOG010000027">
    <property type="protein sequence ID" value="MCW3783927.1"/>
    <property type="molecule type" value="Genomic_DNA"/>
</dbReference>